<dbReference type="HOGENOM" id="CLU_011099_5_1_1"/>
<dbReference type="EMBL" id="KN847345">
    <property type="protein sequence ID" value="KIW37202.1"/>
    <property type="molecule type" value="Genomic_DNA"/>
</dbReference>
<dbReference type="GeneID" id="27362626"/>
<evidence type="ECO:0000256" key="5">
    <source>
        <dbReference type="ARBA" id="ARBA00023163"/>
    </source>
</evidence>
<dbReference type="Proteomes" id="UP000053342">
    <property type="component" value="Unassembled WGS sequence"/>
</dbReference>
<feature type="compositionally biased region" description="Low complexity" evidence="7">
    <location>
        <begin position="112"/>
        <end position="122"/>
    </location>
</feature>
<dbReference type="SUPFAM" id="SSF57701">
    <property type="entry name" value="Zn2/Cys6 DNA-binding domain"/>
    <property type="match status" value="1"/>
</dbReference>
<evidence type="ECO:0000256" key="7">
    <source>
        <dbReference type="SAM" id="MobiDB-lite"/>
    </source>
</evidence>
<dbReference type="GO" id="GO:0000981">
    <property type="term" value="F:DNA-binding transcription factor activity, RNA polymerase II-specific"/>
    <property type="evidence" value="ECO:0007669"/>
    <property type="project" value="InterPro"/>
</dbReference>
<feature type="domain" description="Zn(2)-C6 fungal-type" evidence="8">
    <location>
        <begin position="17"/>
        <end position="47"/>
    </location>
</feature>
<evidence type="ECO:0000259" key="8">
    <source>
        <dbReference type="PROSITE" id="PS50048"/>
    </source>
</evidence>
<reference evidence="9 10" key="1">
    <citation type="submission" date="2015-01" db="EMBL/GenBank/DDBJ databases">
        <title>The Genome Sequence of Exophiala oligosperma CBS72588.</title>
        <authorList>
            <consortium name="The Broad Institute Genomics Platform"/>
            <person name="Cuomo C."/>
            <person name="de Hoog S."/>
            <person name="Gorbushina A."/>
            <person name="Stielow B."/>
            <person name="Teixiera M."/>
            <person name="Abouelleil A."/>
            <person name="Chapman S.B."/>
            <person name="Priest M."/>
            <person name="Young S.K."/>
            <person name="Wortman J."/>
            <person name="Nusbaum C."/>
            <person name="Birren B."/>
        </authorList>
    </citation>
    <scope>NUCLEOTIDE SEQUENCE [LARGE SCALE GENOMIC DNA]</scope>
    <source>
        <strain evidence="9 10">CBS 72588</strain>
    </source>
</reference>
<evidence type="ECO:0000256" key="1">
    <source>
        <dbReference type="ARBA" id="ARBA00004123"/>
    </source>
</evidence>
<dbReference type="VEuPathDB" id="FungiDB:PV06_10552"/>
<organism evidence="9 10">
    <name type="scientific">Exophiala oligosperma</name>
    <dbReference type="NCBI Taxonomy" id="215243"/>
    <lineage>
        <taxon>Eukaryota</taxon>
        <taxon>Fungi</taxon>
        <taxon>Dikarya</taxon>
        <taxon>Ascomycota</taxon>
        <taxon>Pezizomycotina</taxon>
        <taxon>Eurotiomycetes</taxon>
        <taxon>Chaetothyriomycetidae</taxon>
        <taxon>Chaetothyriales</taxon>
        <taxon>Herpotrichiellaceae</taxon>
        <taxon>Exophiala</taxon>
    </lineage>
</organism>
<dbReference type="SMART" id="SM00066">
    <property type="entry name" value="GAL4"/>
    <property type="match status" value="1"/>
</dbReference>
<feature type="region of interest" description="Disordered" evidence="7">
    <location>
        <begin position="49"/>
        <end position="133"/>
    </location>
</feature>
<evidence type="ECO:0000256" key="6">
    <source>
        <dbReference type="ARBA" id="ARBA00023242"/>
    </source>
</evidence>
<dbReference type="InterPro" id="IPR050987">
    <property type="entry name" value="AtrR-like"/>
</dbReference>
<dbReference type="GO" id="GO:0003677">
    <property type="term" value="F:DNA binding"/>
    <property type="evidence" value="ECO:0007669"/>
    <property type="project" value="UniProtKB-KW"/>
</dbReference>
<dbReference type="PANTHER" id="PTHR46910:SF37">
    <property type="entry name" value="ZN(II)2CYS6 TRANSCRIPTION FACTOR (EUROFUNG)"/>
    <property type="match status" value="1"/>
</dbReference>
<evidence type="ECO:0000256" key="4">
    <source>
        <dbReference type="ARBA" id="ARBA00023125"/>
    </source>
</evidence>
<keyword evidence="10" id="KW-1185">Reference proteome</keyword>
<dbReference type="OrthoDB" id="2123952at2759"/>
<evidence type="ECO:0000313" key="9">
    <source>
        <dbReference type="EMBL" id="KIW37202.1"/>
    </source>
</evidence>
<dbReference type="AlphaFoldDB" id="A0A0D2BIF5"/>
<feature type="compositionally biased region" description="Basic residues" evidence="7">
    <location>
        <begin position="52"/>
        <end position="62"/>
    </location>
</feature>
<evidence type="ECO:0000256" key="3">
    <source>
        <dbReference type="ARBA" id="ARBA00023015"/>
    </source>
</evidence>
<comment type="subcellular location">
    <subcellularLocation>
        <location evidence="1">Nucleus</location>
    </subcellularLocation>
</comment>
<sequence>MLPAMMEGPKNKIPRKSCDFCYMRKIKCDTQKPRCSHCITYARDCTYAAPSRKSRPKRRKVVKPNEENPTDLHARVRHLESQIQQFSERSKSDERNPDAQRELQEPTPTPSPVVTMPMPMMTNEEGSTDCTRSSRALDLPPLQQILPVVHLFLENFNTVLPLFHAESLLRLLHTTYNLDARSRDPVSWAAINIVVALAHRHWLTDRGNINCAMEYLVRAQSVLSEIVLDETKLLNIQVLVGMVMLLQGAKDLKPALILISTTMRLAHKIGLHNRTSAAHLDATVAGQCARVFWLAYILDKNISLRAKQPSIQRDDDIDLDLPCPVQTQKDQFNSDQTDGDDGLGTGMISTIDGAFKMDYFVTRIHLAVIEGGVYDYLYSTASQKRSLEERSHALNSVSKALEQWKTSIPLQFRGVDALQRLSPSALRFLGTLDATSLMCTTMINQAHAWNAEWITSLQKYDKEGTVPLLPPRWSSLVDESRRLLVLFEQLGSMDRWNFWITGCSYMTAMMVLTANSMHDPQHDMASLDSQLVDIALGMLASIVDETNYTNLRSFHNTCAELHRNTQQKRHYIMMAANDRNSEPNFLDPAWHYNGLGFEI</sequence>
<protein>
    <recommendedName>
        <fullName evidence="8">Zn(2)-C6 fungal-type domain-containing protein</fullName>
    </recommendedName>
</protein>
<name>A0A0D2BIF5_9EURO</name>
<dbReference type="Pfam" id="PF00172">
    <property type="entry name" value="Zn_clus"/>
    <property type="match status" value="1"/>
</dbReference>
<dbReference type="SMART" id="SM00906">
    <property type="entry name" value="Fungal_trans"/>
    <property type="match status" value="1"/>
</dbReference>
<evidence type="ECO:0000313" key="10">
    <source>
        <dbReference type="Proteomes" id="UP000053342"/>
    </source>
</evidence>
<dbReference type="GO" id="GO:0008270">
    <property type="term" value="F:zinc ion binding"/>
    <property type="evidence" value="ECO:0007669"/>
    <property type="project" value="InterPro"/>
</dbReference>
<dbReference type="GO" id="GO:0006351">
    <property type="term" value="P:DNA-templated transcription"/>
    <property type="evidence" value="ECO:0007669"/>
    <property type="project" value="InterPro"/>
</dbReference>
<proteinExistence type="predicted"/>
<evidence type="ECO:0000256" key="2">
    <source>
        <dbReference type="ARBA" id="ARBA00022723"/>
    </source>
</evidence>
<dbReference type="RefSeq" id="XP_016257418.1">
    <property type="nucleotide sequence ID" value="XM_016412110.1"/>
</dbReference>
<keyword evidence="6" id="KW-0539">Nucleus</keyword>
<accession>A0A0D2BIF5</accession>
<dbReference type="CDD" id="cd12148">
    <property type="entry name" value="fungal_TF_MHR"/>
    <property type="match status" value="1"/>
</dbReference>
<dbReference type="CDD" id="cd00067">
    <property type="entry name" value="GAL4"/>
    <property type="match status" value="1"/>
</dbReference>
<dbReference type="Pfam" id="PF04082">
    <property type="entry name" value="Fungal_trans"/>
    <property type="match status" value="1"/>
</dbReference>
<keyword evidence="5" id="KW-0804">Transcription</keyword>
<keyword evidence="3" id="KW-0805">Transcription regulation</keyword>
<gene>
    <name evidence="9" type="ORF">PV06_10552</name>
</gene>
<dbReference type="GO" id="GO:0005634">
    <property type="term" value="C:nucleus"/>
    <property type="evidence" value="ECO:0007669"/>
    <property type="project" value="UniProtKB-SubCell"/>
</dbReference>
<dbReference type="InterPro" id="IPR001138">
    <property type="entry name" value="Zn2Cys6_DnaBD"/>
</dbReference>
<feature type="compositionally biased region" description="Basic and acidic residues" evidence="7">
    <location>
        <begin position="88"/>
        <end position="104"/>
    </location>
</feature>
<dbReference type="PANTHER" id="PTHR46910">
    <property type="entry name" value="TRANSCRIPTION FACTOR PDR1"/>
    <property type="match status" value="1"/>
</dbReference>
<dbReference type="Gene3D" id="4.10.240.10">
    <property type="entry name" value="Zn(2)-C6 fungal-type DNA-binding domain"/>
    <property type="match status" value="1"/>
</dbReference>
<dbReference type="PROSITE" id="PS50048">
    <property type="entry name" value="ZN2_CY6_FUNGAL_2"/>
    <property type="match status" value="1"/>
</dbReference>
<dbReference type="InterPro" id="IPR036864">
    <property type="entry name" value="Zn2-C6_fun-type_DNA-bd_sf"/>
</dbReference>
<keyword evidence="4" id="KW-0238">DNA-binding</keyword>
<keyword evidence="2" id="KW-0479">Metal-binding</keyword>
<feature type="compositionally biased region" description="Polar residues" evidence="7">
    <location>
        <begin position="124"/>
        <end position="133"/>
    </location>
</feature>
<dbReference type="STRING" id="215243.A0A0D2BIF5"/>
<dbReference type="InterPro" id="IPR007219">
    <property type="entry name" value="XnlR_reg_dom"/>
</dbReference>
<feature type="compositionally biased region" description="Basic and acidic residues" evidence="7">
    <location>
        <begin position="63"/>
        <end position="80"/>
    </location>
</feature>